<dbReference type="PANTHER" id="PTHR47508">
    <property type="entry name" value="SAM DOMAIN-CONTAINING PROTEIN-RELATED"/>
    <property type="match status" value="1"/>
</dbReference>
<dbReference type="EnsemblMetazoa" id="CLYHEMT007338.1">
    <property type="protein sequence ID" value="CLYHEMP007338.1"/>
    <property type="gene ID" value="CLYHEMG007338"/>
</dbReference>
<protein>
    <recommendedName>
        <fullName evidence="1">TIR domain-containing protein</fullName>
    </recommendedName>
</protein>
<feature type="domain" description="TIR" evidence="1">
    <location>
        <begin position="424"/>
        <end position="497"/>
    </location>
</feature>
<dbReference type="PANTHER" id="PTHR47508:SF1">
    <property type="entry name" value="NON-SPECIFIC SERINE_THREONINE PROTEIN KINASE"/>
    <property type="match status" value="1"/>
</dbReference>
<dbReference type="SUPFAM" id="SSF52200">
    <property type="entry name" value="Toll/Interleukin receptor TIR domain"/>
    <property type="match status" value="1"/>
</dbReference>
<evidence type="ECO:0000313" key="2">
    <source>
        <dbReference type="EnsemblMetazoa" id="CLYHEMP007338.1"/>
    </source>
</evidence>
<accession>A0A7M5U836</accession>
<evidence type="ECO:0000313" key="3">
    <source>
        <dbReference type="Proteomes" id="UP000594262"/>
    </source>
</evidence>
<organism evidence="2 3">
    <name type="scientific">Clytia hemisphaerica</name>
    <dbReference type="NCBI Taxonomy" id="252671"/>
    <lineage>
        <taxon>Eukaryota</taxon>
        <taxon>Metazoa</taxon>
        <taxon>Cnidaria</taxon>
        <taxon>Hydrozoa</taxon>
        <taxon>Hydroidolina</taxon>
        <taxon>Leptothecata</taxon>
        <taxon>Obeliida</taxon>
        <taxon>Clytiidae</taxon>
        <taxon>Clytia</taxon>
    </lineage>
</organism>
<dbReference type="AlphaFoldDB" id="A0A7M5U836"/>
<name>A0A7M5U836_9CNID</name>
<reference evidence="2" key="1">
    <citation type="submission" date="2021-01" db="UniProtKB">
        <authorList>
            <consortium name="EnsemblMetazoa"/>
        </authorList>
    </citation>
    <scope>IDENTIFICATION</scope>
</reference>
<dbReference type="Gene3D" id="3.40.50.10140">
    <property type="entry name" value="Toll/interleukin-1 receptor homology (TIR) domain"/>
    <property type="match status" value="1"/>
</dbReference>
<dbReference type="GeneID" id="136822092"/>
<dbReference type="OrthoDB" id="10252328at2759"/>
<dbReference type="InterPro" id="IPR000157">
    <property type="entry name" value="TIR_dom"/>
</dbReference>
<dbReference type="GO" id="GO:0007165">
    <property type="term" value="P:signal transduction"/>
    <property type="evidence" value="ECO:0007669"/>
    <property type="project" value="InterPro"/>
</dbReference>
<dbReference type="Pfam" id="PF13676">
    <property type="entry name" value="TIR_2"/>
    <property type="match status" value="1"/>
</dbReference>
<proteinExistence type="predicted"/>
<dbReference type="Proteomes" id="UP000594262">
    <property type="component" value="Unplaced"/>
</dbReference>
<evidence type="ECO:0000259" key="1">
    <source>
        <dbReference type="Pfam" id="PF13676"/>
    </source>
</evidence>
<sequence length="734" mass="81248">MEGVVEQLNALLAPKFGYGLLTDASFSENTVEAFGKLVSILQGAENVAAEKAAQLAKDNTPKTGDTAFVYWHGHGWFTAKIESWLPEELNYMIRWTEGNWAPERAKYNNLCVDKIPDPSIIGVGSKVLFKQGLYYAGNNDDGSVCDSSGRSLSEEKKQELQAKNQISDRWHMGVIKNVSTNSEGVTVYNGEHIEPQDPQCTRGNFVDYSPAFSGLTIEELRTLPNIFNCLDTGDDNGETSSCDVFLSKVNQDDANILKILKQIKTIYNVSESKGGNSSSKGLQQTVGKIKNCKVYLVALTDAFIANEQAMSELLYAKKTLGKTVIPLVLGTSHKWTQTTAGMLLAGQLYIQFANDDVYDEKLTELQKNLEKLVVCDPKAKKTRSGGDSDPPRVFLSYCWANSKLSHEAEQVRSFTGHTFSDPRKIKADIEKEIGERVWLDIEQLDSVDDSGMFGQIAQGLAESTVVVMCVSAEYSRSQNCQMEANFALRSLHKKAIVLEVGTGEDSDRAAWKQSSVGMVLPTDQEPLIMTADHITGEASYQATITKICQQIREVVPEDGTRVLPQHEPETEAEIANKESLRASVPMYGDSVIAHYAQWQFFPAKVVNFDKSVLKYTVDWDDPDPACRVQRYDLVAVNRAPTENAIGLGTSILFKQGTYQHNGGTGDVWNLGEITNIEVLDDGSKLYSGKHSKTAADNLAVAGWSSFRPTFEKHKIEDLRLFPNAIEMLQAYQKL</sequence>
<keyword evidence="3" id="KW-1185">Reference proteome</keyword>
<dbReference type="InterPro" id="IPR035897">
    <property type="entry name" value="Toll_tir_struct_dom_sf"/>
</dbReference>
<dbReference type="RefSeq" id="XP_066934410.1">
    <property type="nucleotide sequence ID" value="XM_067078309.1"/>
</dbReference>